<dbReference type="EMBL" id="ACEC01000101">
    <property type="protein sequence ID" value="EEG29471.1"/>
    <property type="molecule type" value="Genomic_DNA"/>
</dbReference>
<reference evidence="2 3" key="1">
    <citation type="submission" date="2009-01" db="EMBL/GenBank/DDBJ databases">
        <authorList>
            <person name="Fulton L."/>
            <person name="Clifton S."/>
            <person name="Fulton B."/>
            <person name="Xu J."/>
            <person name="Minx P."/>
            <person name="Pepin K.H."/>
            <person name="Johnson M."/>
            <person name="Bhonagiri V."/>
            <person name="Nash W.E."/>
            <person name="Mardis E.R."/>
            <person name="Wilson R.K."/>
        </authorList>
    </citation>
    <scope>NUCLEOTIDE SEQUENCE [LARGE SCALE GENOMIC DNA]</scope>
    <source>
        <strain evidence="2 3">DSM 5476</strain>
    </source>
</reference>
<sequence>MTDREKMMKRLAIANFAIDDVKLFLDTHPMDRAALDYYHKYRKLRDQVLEEYTSRFGPITADMVESTDQWTWVENPWPWDNPAEGEV</sequence>
<proteinExistence type="predicted"/>
<protein>
    <recommendedName>
        <fullName evidence="1">Protein CotJB domain-containing protein</fullName>
    </recommendedName>
</protein>
<dbReference type="InterPro" id="IPR024207">
    <property type="entry name" value="CotJB_dom"/>
</dbReference>
<dbReference type="HOGENOM" id="CLU_163198_1_0_9"/>
<dbReference type="eggNOG" id="ENOG5032Y4N">
    <property type="taxonomic scope" value="Bacteria"/>
</dbReference>
<keyword evidence="3" id="KW-1185">Reference proteome</keyword>
<gene>
    <name evidence="2" type="ORF">CLOSTMETH_02933</name>
</gene>
<evidence type="ECO:0000259" key="1">
    <source>
        <dbReference type="Pfam" id="PF12652"/>
    </source>
</evidence>
<evidence type="ECO:0000313" key="2">
    <source>
        <dbReference type="EMBL" id="EEG29471.1"/>
    </source>
</evidence>
<dbReference type="Pfam" id="PF12652">
    <property type="entry name" value="CotJB"/>
    <property type="match status" value="1"/>
</dbReference>
<dbReference type="STRING" id="537013.CLOSTMETH_02933"/>
<dbReference type="Proteomes" id="UP000003340">
    <property type="component" value="Unassembled WGS sequence"/>
</dbReference>
<accession>C0EGE0</accession>
<evidence type="ECO:0000313" key="3">
    <source>
        <dbReference type="Proteomes" id="UP000003340"/>
    </source>
</evidence>
<reference evidence="2 3" key="2">
    <citation type="submission" date="2009-02" db="EMBL/GenBank/DDBJ databases">
        <title>Draft genome sequence of Clostridium methylpentosum (DSM 5476).</title>
        <authorList>
            <person name="Sudarsanam P."/>
            <person name="Ley R."/>
            <person name="Guruge J."/>
            <person name="Turnbaugh P.J."/>
            <person name="Mahowald M."/>
            <person name="Liep D."/>
            <person name="Gordon J."/>
        </authorList>
    </citation>
    <scope>NUCLEOTIDE SEQUENCE [LARGE SCALE GENOMIC DNA]</scope>
    <source>
        <strain evidence="2 3">DSM 5476</strain>
    </source>
</reference>
<feature type="domain" description="Protein CotJB" evidence="1">
    <location>
        <begin position="6"/>
        <end position="80"/>
    </location>
</feature>
<organism evidence="2 3">
    <name type="scientific">[Clostridium] methylpentosum DSM 5476</name>
    <dbReference type="NCBI Taxonomy" id="537013"/>
    <lineage>
        <taxon>Bacteria</taxon>
        <taxon>Bacillati</taxon>
        <taxon>Bacillota</taxon>
        <taxon>Clostridia</taxon>
        <taxon>Eubacteriales</taxon>
        <taxon>Oscillospiraceae</taxon>
        <taxon>Oscillospiraceae incertae sedis</taxon>
    </lineage>
</organism>
<dbReference type="AlphaFoldDB" id="C0EGE0"/>
<comment type="caution">
    <text evidence="2">The sequence shown here is derived from an EMBL/GenBank/DDBJ whole genome shotgun (WGS) entry which is preliminary data.</text>
</comment>
<name>C0EGE0_9FIRM</name>